<sequence length="216" mass="25251">MKKRSGESYKRKSRLKRPTPFFIIVCEGLVTEEDYFKCFPYYHSLGHGTFSHKAVHIEGGAGQHTKVVERADLVYKKYSKELGTIRPDEVWCVFDCDNDLDSLKKAVRLADSKGFKAIYSIQCFELWYVMHFQNLTSPVDKKEYDRKIDAALKIRYTHGTRGMYDLLLPFQEVAIQTAERIWNEKYAKSEMYEDAITNVHTLVTSLNEAYLNLKRH</sequence>
<reference evidence="1" key="1">
    <citation type="submission" date="2023-03" db="EMBL/GenBank/DDBJ databases">
        <title>MT1 and MT2 Draft Genomes of Novel Species.</title>
        <authorList>
            <person name="Venkateswaran K."/>
        </authorList>
    </citation>
    <scope>NUCLEOTIDE SEQUENCE</scope>
    <source>
        <strain evidence="1">F6_3S_P_1C</strain>
    </source>
</reference>
<accession>A0ABT8JIV8</accession>
<dbReference type="RefSeq" id="WP_301249488.1">
    <property type="nucleotide sequence ID" value="NZ_JAROCD010000018.1"/>
</dbReference>
<dbReference type="Pfam" id="PF13707">
    <property type="entry name" value="RloB"/>
    <property type="match status" value="1"/>
</dbReference>
<dbReference type="EMBL" id="JAROCD010000018">
    <property type="protein sequence ID" value="MDN4605064.1"/>
    <property type="molecule type" value="Genomic_DNA"/>
</dbReference>
<gene>
    <name evidence="1" type="ORF">P5G61_27830</name>
</gene>
<name>A0ABT8JIV8_9BACL</name>
<organism evidence="1 2">
    <name type="scientific">Paenibacillus vandeheii</name>
    <dbReference type="NCBI Taxonomy" id="3035917"/>
    <lineage>
        <taxon>Bacteria</taxon>
        <taxon>Bacillati</taxon>
        <taxon>Bacillota</taxon>
        <taxon>Bacilli</taxon>
        <taxon>Bacillales</taxon>
        <taxon>Paenibacillaceae</taxon>
        <taxon>Paenibacillus</taxon>
    </lineage>
</organism>
<dbReference type="InterPro" id="IPR025591">
    <property type="entry name" value="RloB"/>
</dbReference>
<evidence type="ECO:0000313" key="2">
    <source>
        <dbReference type="Proteomes" id="UP001174205"/>
    </source>
</evidence>
<evidence type="ECO:0000313" key="1">
    <source>
        <dbReference type="EMBL" id="MDN4605064.1"/>
    </source>
</evidence>
<protein>
    <submittedName>
        <fullName evidence="1">RloB family protein</fullName>
    </submittedName>
</protein>
<proteinExistence type="predicted"/>
<comment type="caution">
    <text evidence="1">The sequence shown here is derived from an EMBL/GenBank/DDBJ whole genome shotgun (WGS) entry which is preliminary data.</text>
</comment>
<keyword evidence="2" id="KW-1185">Reference proteome</keyword>
<dbReference type="Proteomes" id="UP001174205">
    <property type="component" value="Unassembled WGS sequence"/>
</dbReference>